<sequence length="300" mass="33568">MADFDEYDLFLQTWAPGERLIHASLSQNINDPYSRKRLLEDSTGTAPVKRVQFAAGQKVMAEDELAARAFDFFQTRHAKWAGHFRDYVLSGDVPETKFNAFAASFVDLWVDGKSRRQDSEVMRAIKVSIRNLDRLRYPNHAGKWVINPVDGSVSPFFTEDEMGVILDANNGLIEGLLPDYIDFLGDEGPGSLGNLYVRRGVRMPQIDGLRRELHYLSSYSLALGPVEQFAQTWTPATKESGVPSIFSAPVSAIQHRVVAFAPFIDGMDLAQLEFVVAPPVEETPLRDDGLHGGIREFSFQ</sequence>
<evidence type="ECO:0000313" key="1">
    <source>
        <dbReference type="EMBL" id="NYY89874.1"/>
    </source>
</evidence>
<reference evidence="2 3" key="3">
    <citation type="journal article" date="2022" name="Int. J. Syst. Evol. Microbiol.">
        <title>Strains of Bradyrhizobium barranii sp. nov. associated with legumes native to Canada are symbionts of soybeans and belong to different subspecies (subsp. barranii subsp. nov. and subsp. apii subsp. nov.) and symbiovars (sv. glycinearum and sv. septentrionale).</title>
        <authorList>
            <person name="Bromfield E.S.P."/>
            <person name="Cloutier S."/>
            <person name="Wasai-Hara S."/>
            <person name="Minamisawa K."/>
        </authorList>
    </citation>
    <scope>NUCLEOTIDE SEQUENCE [LARGE SCALE GENOMIC DNA]</scope>
    <source>
        <strain evidence="2 3">323S2</strain>
    </source>
</reference>
<dbReference type="RefSeq" id="WP_166346434.1">
    <property type="nucleotide sequence ID" value="NZ_CP088280.1"/>
</dbReference>
<accession>A0A7Z0Q8R0</accession>
<gene>
    <name evidence="2" type="ORF">G6321_00052430</name>
    <name evidence="1" type="ORF">G6321_16010</name>
</gene>
<dbReference type="EMBL" id="CP088280">
    <property type="protein sequence ID" value="UGX94068.1"/>
    <property type="molecule type" value="Genomic_DNA"/>
</dbReference>
<dbReference type="Proteomes" id="UP000564836">
    <property type="component" value="Chromosome"/>
</dbReference>
<evidence type="ECO:0000313" key="3">
    <source>
        <dbReference type="Proteomes" id="UP000564836"/>
    </source>
</evidence>
<dbReference type="EMBL" id="JACBFH010000001">
    <property type="protein sequence ID" value="NYY89874.1"/>
    <property type="molecule type" value="Genomic_DNA"/>
</dbReference>
<organism evidence="1">
    <name type="scientific">Bradyrhizobium barranii subsp. barranii</name>
    <dbReference type="NCBI Taxonomy" id="2823807"/>
    <lineage>
        <taxon>Bacteria</taxon>
        <taxon>Pseudomonadati</taxon>
        <taxon>Pseudomonadota</taxon>
        <taxon>Alphaproteobacteria</taxon>
        <taxon>Hyphomicrobiales</taxon>
        <taxon>Nitrobacteraceae</taxon>
        <taxon>Bradyrhizobium</taxon>
        <taxon>Bradyrhizobium barranii</taxon>
    </lineage>
</organism>
<dbReference type="AlphaFoldDB" id="A0A7Z0Q8R0"/>
<evidence type="ECO:0000313" key="2">
    <source>
        <dbReference type="EMBL" id="UGX94068.1"/>
    </source>
</evidence>
<protein>
    <submittedName>
        <fullName evidence="1">Uncharacterized protein</fullName>
    </submittedName>
</protein>
<reference evidence="1" key="2">
    <citation type="submission" date="2020-06" db="EMBL/GenBank/DDBJ databases">
        <title>Whole Genome Sequence of Bradyrhizobium sp. Strain 323S2.</title>
        <authorList>
            <person name="Bromfield E.S.P."/>
        </authorList>
    </citation>
    <scope>NUCLEOTIDE SEQUENCE [LARGE SCALE GENOMIC DNA]</scope>
    <source>
        <strain evidence="1">323S2</strain>
    </source>
</reference>
<proteinExistence type="predicted"/>
<reference evidence="2 3" key="1">
    <citation type="journal article" date="2017" name="Syst. Appl. Microbiol.">
        <title>Soybeans inoculated with root zone soils of Canadian native legumes harbour diverse and novel Bradyrhizobium spp. that possess agricultural potential.</title>
        <authorList>
            <person name="Bromfield E.S.P."/>
            <person name="Cloutier S."/>
            <person name="Tambong J.T."/>
            <person name="Tran Thi T.V."/>
        </authorList>
    </citation>
    <scope>NUCLEOTIDE SEQUENCE [LARGE SCALE GENOMIC DNA]</scope>
    <source>
        <strain evidence="2 3">323S2</strain>
    </source>
</reference>
<name>A0A7Z0Q8R0_9BRAD</name>